<proteinExistence type="predicted"/>
<sequence>MISFVYLEVKALYHKEHKGLHKEHYTKGNKSNTYTSYQ</sequence>
<dbReference type="AlphaFoldDB" id="A0A212J6B7"/>
<evidence type="ECO:0000313" key="1">
    <source>
        <dbReference type="EMBL" id="SBV94973.1"/>
    </source>
</evidence>
<dbReference type="EMBL" id="FLUM01000001">
    <property type="protein sequence ID" value="SBV94973.1"/>
    <property type="molecule type" value="Genomic_DNA"/>
</dbReference>
<gene>
    <name evidence="1" type="ORF">KL86DYS1_11271</name>
</gene>
<name>A0A212J6B7_9BACT</name>
<organism evidence="1">
    <name type="scientific">uncultured Dysgonomonas sp</name>
    <dbReference type="NCBI Taxonomy" id="206096"/>
    <lineage>
        <taxon>Bacteria</taxon>
        <taxon>Pseudomonadati</taxon>
        <taxon>Bacteroidota</taxon>
        <taxon>Bacteroidia</taxon>
        <taxon>Bacteroidales</taxon>
        <taxon>Dysgonomonadaceae</taxon>
        <taxon>Dysgonomonas</taxon>
        <taxon>environmental samples</taxon>
    </lineage>
</organism>
<accession>A0A212J6B7</accession>
<protein>
    <submittedName>
        <fullName evidence="1">Uncharacterized protein</fullName>
    </submittedName>
</protein>
<reference evidence="1" key="1">
    <citation type="submission" date="2016-04" db="EMBL/GenBank/DDBJ databases">
        <authorList>
            <person name="Evans L.H."/>
            <person name="Alamgir A."/>
            <person name="Owens N."/>
            <person name="Weber N.D."/>
            <person name="Virtaneva K."/>
            <person name="Barbian K."/>
            <person name="Babar A."/>
            <person name="Rosenke K."/>
        </authorList>
    </citation>
    <scope>NUCLEOTIDE SEQUENCE</scope>
    <source>
        <strain evidence="1">86-1</strain>
    </source>
</reference>